<dbReference type="Pfam" id="PF22558">
    <property type="entry name" value="REase-ARP"/>
    <property type="match status" value="1"/>
</dbReference>
<proteinExistence type="predicted"/>
<sequence length="273" mass="32312">MITDDIIKKLKEKSTKDTDEKGYIISMKPEDNLYKTLDNWDKIKDEIGKGQGSELTVDKNGRMKFCALHSSSALCINNFAIFKQNPKNKSFLDYSEFTETVFEKKLSTGISTPNLDFYLENSKTIIGIESKFTEYLTSNIDHTKENLSKYFMREELNFLPRLFESLILNYINCPDKMFLNVAQLLKHSIGLIKNKGNKEAVLVYIYWKPKTWNRNGEYQKIYEQHKYEIEDFSKRINKFLPFKCLTYSEFWNDNDKKYKEDIDKIKAKYDLEL</sequence>
<organism evidence="1">
    <name type="scientific">bioreactor metagenome</name>
    <dbReference type="NCBI Taxonomy" id="1076179"/>
    <lineage>
        <taxon>unclassified sequences</taxon>
        <taxon>metagenomes</taxon>
        <taxon>ecological metagenomes</taxon>
    </lineage>
</organism>
<gene>
    <name evidence="1" type="ORF">SDC9_100803</name>
</gene>
<comment type="caution">
    <text evidence="1">The sequence shown here is derived from an EMBL/GenBank/DDBJ whole genome shotgun (WGS) entry which is preliminary data.</text>
</comment>
<name>A0A645AP06_9ZZZZ</name>
<dbReference type="InterPro" id="IPR054333">
    <property type="entry name" value="REase-ARP-assoc"/>
</dbReference>
<evidence type="ECO:0000313" key="1">
    <source>
        <dbReference type="EMBL" id="MPM54031.1"/>
    </source>
</evidence>
<dbReference type="EMBL" id="VSSQ01014614">
    <property type="protein sequence ID" value="MPM54031.1"/>
    <property type="molecule type" value="Genomic_DNA"/>
</dbReference>
<reference evidence="1" key="1">
    <citation type="submission" date="2019-08" db="EMBL/GenBank/DDBJ databases">
        <authorList>
            <person name="Kucharzyk K."/>
            <person name="Murdoch R.W."/>
            <person name="Higgins S."/>
            <person name="Loffler F."/>
        </authorList>
    </citation>
    <scope>NUCLEOTIDE SEQUENCE</scope>
</reference>
<protein>
    <submittedName>
        <fullName evidence="1">Uncharacterized protein</fullName>
    </submittedName>
</protein>
<dbReference type="AlphaFoldDB" id="A0A645AP06"/>
<accession>A0A645AP06</accession>